<accession>A0A9C9EKI2</accession>
<feature type="transmembrane region" description="Helical" evidence="1">
    <location>
        <begin position="204"/>
        <end position="220"/>
    </location>
</feature>
<feature type="transmembrane region" description="Helical" evidence="1">
    <location>
        <begin position="130"/>
        <end position="152"/>
    </location>
</feature>
<dbReference type="Gene3D" id="3.40.50.12610">
    <property type="match status" value="1"/>
</dbReference>
<feature type="transmembrane region" description="Helical" evidence="1">
    <location>
        <begin position="279"/>
        <end position="299"/>
    </location>
</feature>
<dbReference type="Proteomes" id="UP000885826">
    <property type="component" value="Unassembled WGS sequence"/>
</dbReference>
<feature type="transmembrane region" description="Helical" evidence="1">
    <location>
        <begin position="374"/>
        <end position="392"/>
    </location>
</feature>
<feature type="transmembrane region" description="Helical" evidence="1">
    <location>
        <begin position="343"/>
        <end position="362"/>
    </location>
</feature>
<keyword evidence="1" id="KW-0472">Membrane</keyword>
<feature type="transmembrane region" description="Helical" evidence="1">
    <location>
        <begin position="181"/>
        <end position="198"/>
    </location>
</feature>
<keyword evidence="1" id="KW-0812">Transmembrane</keyword>
<sequence>MKYRVLIVCLWLAVIGFKVIINFNNDKFNFKNDTALFWTESALQYRTAYLIGTYGCIPETDQRLQYPEGLQIKARLTVLMEAVSGYLYYLFIPKSMPFHVYLIIFIAVFSSFSVFPLYGIASLISGKRSAGFAAALLYAATPAVYTTVTAPGFEYQDFALPLIFIHLYFFIRALKERKGFSESYAFLSGVFLFAAFASWHMTQFYYVLFVIFIALCFLFLPDFNIKPFYLITAAAFLAGILLPSQSSACFILSLSMLLSYSLIITSLTPFKNRLRRRLLFVLFCIFSFFITWYISFVSVPEYRFVYGFMWERIKHLGIGSVNRAQLPWETLVMWVSPFTGPSLYTIIRTMGALLILGGAGFVIGVRRALFDSELAPKLILYFCVVFFPLYLLLIRLDAFFVFFLATASVYLFLITKKAIRLGYIVGIAINIFLLLTAPARIVSPDLNYLLGMIKYLRLNTELDSPILTSFAYGPTVSTYTARPILLHPKFEAAHITYKIKVFEHRLFQNEEAFYSFCRSYGARYFIYQTDMLLGLNHESMRYRTHNFKVSKNSTAFKMHFQPLSLRHFKLLYSNPHYRIYKVLDRSEKAYSENPEYFRVYDETYFNLSDYGIY</sequence>
<name>A0A9C9EKI2_UNCW3</name>
<gene>
    <name evidence="2" type="ORF">ENI34_00155</name>
</gene>
<proteinExistence type="predicted"/>
<dbReference type="EMBL" id="DRIG01000002">
    <property type="protein sequence ID" value="HEC77537.1"/>
    <property type="molecule type" value="Genomic_DNA"/>
</dbReference>
<feature type="transmembrane region" description="Helical" evidence="1">
    <location>
        <begin position="227"/>
        <end position="244"/>
    </location>
</feature>
<dbReference type="AlphaFoldDB" id="A0A9C9EKI2"/>
<feature type="transmembrane region" description="Helical" evidence="1">
    <location>
        <begin position="421"/>
        <end position="439"/>
    </location>
</feature>
<feature type="transmembrane region" description="Helical" evidence="1">
    <location>
        <begin position="98"/>
        <end position="118"/>
    </location>
</feature>
<comment type="caution">
    <text evidence="2">The sequence shown here is derived from an EMBL/GenBank/DDBJ whole genome shotgun (WGS) entry which is preliminary data.</text>
</comment>
<evidence type="ECO:0000313" key="2">
    <source>
        <dbReference type="EMBL" id="HEC77537.1"/>
    </source>
</evidence>
<feature type="transmembrane region" description="Helical" evidence="1">
    <location>
        <begin position="398"/>
        <end position="414"/>
    </location>
</feature>
<evidence type="ECO:0000256" key="1">
    <source>
        <dbReference type="SAM" id="Phobius"/>
    </source>
</evidence>
<protein>
    <submittedName>
        <fullName evidence="2">Uncharacterized protein</fullName>
    </submittedName>
</protein>
<keyword evidence="1" id="KW-1133">Transmembrane helix</keyword>
<feature type="transmembrane region" description="Helical" evidence="1">
    <location>
        <begin position="158"/>
        <end position="174"/>
    </location>
</feature>
<evidence type="ECO:0000313" key="3">
    <source>
        <dbReference type="Proteomes" id="UP000885826"/>
    </source>
</evidence>
<organism evidence="2 3">
    <name type="scientific">candidate division WOR-3 bacterium</name>
    <dbReference type="NCBI Taxonomy" id="2052148"/>
    <lineage>
        <taxon>Bacteria</taxon>
        <taxon>Bacteria division WOR-3</taxon>
    </lineage>
</organism>
<feature type="transmembrane region" description="Helical" evidence="1">
    <location>
        <begin position="250"/>
        <end position="267"/>
    </location>
</feature>
<reference evidence="2" key="1">
    <citation type="journal article" date="2020" name="mSystems">
        <title>Genome- and Community-Level Interaction Insights into Carbon Utilization and Element Cycling Functions of Hydrothermarchaeota in Hydrothermal Sediment.</title>
        <authorList>
            <person name="Zhou Z."/>
            <person name="Liu Y."/>
            <person name="Xu W."/>
            <person name="Pan J."/>
            <person name="Luo Z.H."/>
            <person name="Li M."/>
        </authorList>
    </citation>
    <scope>NUCLEOTIDE SEQUENCE</scope>
    <source>
        <strain evidence="2">HyVt-388</strain>
    </source>
</reference>